<dbReference type="Pfam" id="PF09649">
    <property type="entry name" value="CHZ"/>
    <property type="match status" value="1"/>
</dbReference>
<evidence type="ECO:0000256" key="3">
    <source>
        <dbReference type="ARBA" id="ARBA00008057"/>
    </source>
</evidence>
<comment type="subunit">
    <text evidence="6">Forms a heterotrimer with H2A.Z-H2B, stabilizing the association of the histone dimer. Also, with a lower affinity, forms a heterotrimer with H2A-H2B.</text>
</comment>
<dbReference type="SMART" id="SM01082">
    <property type="entry name" value="CHZ"/>
    <property type="match status" value="1"/>
</dbReference>
<dbReference type="InterPro" id="IPR019098">
    <property type="entry name" value="Histone_chaperone_domain_CHZ"/>
</dbReference>
<evidence type="ECO:0000256" key="5">
    <source>
        <dbReference type="ARBA" id="ARBA00023242"/>
    </source>
</evidence>
<proteinExistence type="inferred from homology"/>
<evidence type="ECO:0000313" key="9">
    <source>
        <dbReference type="EMBL" id="KAK6001359.1"/>
    </source>
</evidence>
<name>A0ABR0TAV1_AURPU</name>
<dbReference type="EMBL" id="JASGXD010000014">
    <property type="protein sequence ID" value="KAK6001359.1"/>
    <property type="molecule type" value="Genomic_DNA"/>
</dbReference>
<comment type="caution">
    <text evidence="9">The sequence shown here is derived from an EMBL/GenBank/DDBJ whole genome shotgun (WGS) entry which is preliminary data.</text>
</comment>
<keyword evidence="5" id="KW-0539">Nucleus</keyword>
<evidence type="ECO:0000256" key="6">
    <source>
        <dbReference type="ARBA" id="ARBA00025877"/>
    </source>
</evidence>
<feature type="compositionally biased region" description="Acidic residues" evidence="7">
    <location>
        <begin position="96"/>
        <end position="117"/>
    </location>
</feature>
<evidence type="ECO:0000256" key="7">
    <source>
        <dbReference type="SAM" id="MobiDB-lite"/>
    </source>
</evidence>
<dbReference type="Proteomes" id="UP001341245">
    <property type="component" value="Unassembled WGS sequence"/>
</dbReference>
<comment type="function">
    <text evidence="1">Forms a chaperone-bound H2A.Z-H2B complex that acts as a source for SWR1 complex-dependent H2A to H2A.Z histone replacement in chromatin.</text>
</comment>
<comment type="similarity">
    <text evidence="3">Belongs to the CHZ1 family.</text>
</comment>
<accession>A0ABR0TAV1</accession>
<evidence type="ECO:0000256" key="1">
    <source>
        <dbReference type="ARBA" id="ARBA00002212"/>
    </source>
</evidence>
<evidence type="ECO:0000313" key="10">
    <source>
        <dbReference type="Proteomes" id="UP001341245"/>
    </source>
</evidence>
<reference evidence="9 10" key="1">
    <citation type="submission" date="2023-11" db="EMBL/GenBank/DDBJ databases">
        <title>Draft genome sequence and annotation of the polyextremotolerant black yeast-like fungus Aureobasidium pullulans NRRL 62042.</title>
        <authorList>
            <person name="Dielentheis-Frenken M.R.E."/>
            <person name="Wibberg D."/>
            <person name="Blank L.M."/>
            <person name="Tiso T."/>
        </authorList>
    </citation>
    <scope>NUCLEOTIDE SEQUENCE [LARGE SCALE GENOMIC DNA]</scope>
    <source>
        <strain evidence="9 10">NRRL 62042</strain>
    </source>
</reference>
<gene>
    <name evidence="9" type="ORF">QM012_002690</name>
</gene>
<evidence type="ECO:0000259" key="8">
    <source>
        <dbReference type="SMART" id="SM01082"/>
    </source>
</evidence>
<keyword evidence="4" id="KW-0143">Chaperone</keyword>
<evidence type="ECO:0000256" key="4">
    <source>
        <dbReference type="ARBA" id="ARBA00023186"/>
    </source>
</evidence>
<comment type="subcellular location">
    <subcellularLocation>
        <location evidence="2">Nucleus</location>
    </subcellularLocation>
</comment>
<sequence>MSDENKTTSQGSAPMSNDAEHQQVHAQMAAGKGKGKAVEDMDMDDDSSSEEEEQTAPEEQEEGEEDNMEEIDESNIISGGRRTRGKTIDFAKAAEGLDDDEDEDEDDDFEDPEEMQQ</sequence>
<evidence type="ECO:0000256" key="2">
    <source>
        <dbReference type="ARBA" id="ARBA00004123"/>
    </source>
</evidence>
<keyword evidence="10" id="KW-1185">Reference proteome</keyword>
<feature type="region of interest" description="Disordered" evidence="7">
    <location>
        <begin position="1"/>
        <end position="117"/>
    </location>
</feature>
<organism evidence="9 10">
    <name type="scientific">Aureobasidium pullulans</name>
    <name type="common">Black yeast</name>
    <name type="synonym">Pullularia pullulans</name>
    <dbReference type="NCBI Taxonomy" id="5580"/>
    <lineage>
        <taxon>Eukaryota</taxon>
        <taxon>Fungi</taxon>
        <taxon>Dikarya</taxon>
        <taxon>Ascomycota</taxon>
        <taxon>Pezizomycotina</taxon>
        <taxon>Dothideomycetes</taxon>
        <taxon>Dothideomycetidae</taxon>
        <taxon>Dothideales</taxon>
        <taxon>Saccotheciaceae</taxon>
        <taxon>Aureobasidium</taxon>
    </lineage>
</organism>
<feature type="compositionally biased region" description="Acidic residues" evidence="7">
    <location>
        <begin position="40"/>
        <end position="73"/>
    </location>
</feature>
<protein>
    <recommendedName>
        <fullName evidence="8">Histone chaperone domain-containing protein</fullName>
    </recommendedName>
</protein>
<feature type="domain" description="Histone chaperone" evidence="8">
    <location>
        <begin position="62"/>
        <end position="99"/>
    </location>
</feature>